<proteinExistence type="predicted"/>
<dbReference type="PANTHER" id="PTHR24412:SF466">
    <property type="entry name" value="RING CANAL KELCH PROTEIN"/>
    <property type="match status" value="1"/>
</dbReference>
<comment type="caution">
    <text evidence="5">The sequence shown here is derived from an EMBL/GenBank/DDBJ whole genome shotgun (WGS) entry which is preliminary data.</text>
</comment>
<evidence type="ECO:0000256" key="1">
    <source>
        <dbReference type="ARBA" id="ARBA00022441"/>
    </source>
</evidence>
<protein>
    <recommendedName>
        <fullName evidence="4">BTB domain-containing protein</fullName>
    </recommendedName>
</protein>
<dbReference type="InterPro" id="IPR011705">
    <property type="entry name" value="BACK"/>
</dbReference>
<name>A0A8K0P9I6_LADFU</name>
<feature type="domain" description="BTB" evidence="4">
    <location>
        <begin position="78"/>
        <end position="144"/>
    </location>
</feature>
<dbReference type="Pfam" id="PF07707">
    <property type="entry name" value="BACK"/>
    <property type="match status" value="1"/>
</dbReference>
<dbReference type="InterPro" id="IPR011333">
    <property type="entry name" value="SKP1/BTB/POZ_sf"/>
</dbReference>
<dbReference type="PROSITE" id="PS50097">
    <property type="entry name" value="BTB"/>
    <property type="match status" value="1"/>
</dbReference>
<keyword evidence="6" id="KW-1185">Reference proteome</keyword>
<keyword evidence="3" id="KW-0009">Actin-binding</keyword>
<keyword evidence="2" id="KW-0677">Repeat</keyword>
<evidence type="ECO:0000256" key="3">
    <source>
        <dbReference type="ARBA" id="ARBA00023203"/>
    </source>
</evidence>
<dbReference type="EMBL" id="KZ309290">
    <property type="protein sequence ID" value="KAG8238147.1"/>
    <property type="molecule type" value="Genomic_DNA"/>
</dbReference>
<dbReference type="Gene3D" id="1.25.40.420">
    <property type="match status" value="1"/>
</dbReference>
<evidence type="ECO:0000256" key="2">
    <source>
        <dbReference type="ARBA" id="ARBA00022737"/>
    </source>
</evidence>
<dbReference type="PANTHER" id="PTHR24412">
    <property type="entry name" value="KELCH PROTEIN"/>
    <property type="match status" value="1"/>
</dbReference>
<keyword evidence="1" id="KW-0880">Kelch repeat</keyword>
<dbReference type="GO" id="GO:0003779">
    <property type="term" value="F:actin binding"/>
    <property type="evidence" value="ECO:0007669"/>
    <property type="project" value="UniProtKB-KW"/>
</dbReference>
<dbReference type="Gene3D" id="3.30.710.10">
    <property type="entry name" value="Potassium Channel Kv1.1, Chain A"/>
    <property type="match status" value="1"/>
</dbReference>
<dbReference type="SMART" id="SM00225">
    <property type="entry name" value="BTB"/>
    <property type="match status" value="1"/>
</dbReference>
<dbReference type="FunFam" id="3.30.710.10:FF:000001">
    <property type="entry name" value="Kelch-like family member 20"/>
    <property type="match status" value="1"/>
</dbReference>
<evidence type="ECO:0000313" key="6">
    <source>
        <dbReference type="Proteomes" id="UP000792457"/>
    </source>
</evidence>
<accession>A0A8K0P9I6</accession>
<dbReference type="Proteomes" id="UP000792457">
    <property type="component" value="Unassembled WGS sequence"/>
</dbReference>
<dbReference type="SMART" id="SM00875">
    <property type="entry name" value="BACK"/>
    <property type="match status" value="1"/>
</dbReference>
<evidence type="ECO:0000313" key="5">
    <source>
        <dbReference type="EMBL" id="KAG8238147.1"/>
    </source>
</evidence>
<evidence type="ECO:0000259" key="4">
    <source>
        <dbReference type="PROSITE" id="PS50097"/>
    </source>
</evidence>
<dbReference type="AlphaFoldDB" id="A0A8K0P9I6"/>
<dbReference type="FunFam" id="1.25.40.420:FF:000001">
    <property type="entry name" value="Kelch-like family member 12"/>
    <property type="match status" value="1"/>
</dbReference>
<dbReference type="SUPFAM" id="SSF54695">
    <property type="entry name" value="POZ domain"/>
    <property type="match status" value="1"/>
</dbReference>
<dbReference type="InterPro" id="IPR000210">
    <property type="entry name" value="BTB/POZ_dom"/>
</dbReference>
<dbReference type="OrthoDB" id="45365at2759"/>
<sequence length="300" mass="35007">MEMADHRSDFEVLREGPIWWPIDPRLMMRCDSENSLDESSQKLTSDQDKTNTSVYTNSQHTQKAFEVMLSMRNQKLLCDVVLVAGSEEIYAHKMVLAACSPYFYAMFHRFDEKKRGRIHLKDFDPLALKLIIDYVYTSEIRVTEDNVQSLLPAANLLQLTDIRDACCVFLESQLHPTNCLGIRAFADLHNCTNLFNKSENYIERYFKDVVESEEFLALSHQQVKKLVSCDQLGIPSEEIVFESVISWTLHDKNRLQHLPELMENVRFPLMQYKYLVERVSSHPLMKKDLKCKLFHALLFS</sequence>
<organism evidence="5 6">
    <name type="scientific">Ladona fulva</name>
    <name type="common">Scarce chaser dragonfly</name>
    <name type="synonym">Libellula fulva</name>
    <dbReference type="NCBI Taxonomy" id="123851"/>
    <lineage>
        <taxon>Eukaryota</taxon>
        <taxon>Metazoa</taxon>
        <taxon>Ecdysozoa</taxon>
        <taxon>Arthropoda</taxon>
        <taxon>Hexapoda</taxon>
        <taxon>Insecta</taxon>
        <taxon>Pterygota</taxon>
        <taxon>Palaeoptera</taxon>
        <taxon>Odonata</taxon>
        <taxon>Epiprocta</taxon>
        <taxon>Anisoptera</taxon>
        <taxon>Libelluloidea</taxon>
        <taxon>Libellulidae</taxon>
        <taxon>Ladona</taxon>
    </lineage>
</organism>
<reference evidence="5" key="1">
    <citation type="submission" date="2013-04" db="EMBL/GenBank/DDBJ databases">
        <authorList>
            <person name="Qu J."/>
            <person name="Murali S.C."/>
            <person name="Bandaranaike D."/>
            <person name="Bellair M."/>
            <person name="Blankenburg K."/>
            <person name="Chao H."/>
            <person name="Dinh H."/>
            <person name="Doddapaneni H."/>
            <person name="Downs B."/>
            <person name="Dugan-Rocha S."/>
            <person name="Elkadiri S."/>
            <person name="Gnanaolivu R.D."/>
            <person name="Hernandez B."/>
            <person name="Javaid M."/>
            <person name="Jayaseelan J.C."/>
            <person name="Lee S."/>
            <person name="Li M."/>
            <person name="Ming W."/>
            <person name="Munidasa M."/>
            <person name="Muniz J."/>
            <person name="Nguyen L."/>
            <person name="Ongeri F."/>
            <person name="Osuji N."/>
            <person name="Pu L.-L."/>
            <person name="Puazo M."/>
            <person name="Qu C."/>
            <person name="Quiroz J."/>
            <person name="Raj R."/>
            <person name="Weissenberger G."/>
            <person name="Xin Y."/>
            <person name="Zou X."/>
            <person name="Han Y."/>
            <person name="Richards S."/>
            <person name="Worley K."/>
            <person name="Muzny D."/>
            <person name="Gibbs R."/>
        </authorList>
    </citation>
    <scope>NUCLEOTIDE SEQUENCE</scope>
    <source>
        <strain evidence="5">Sampled in the wild</strain>
    </source>
</reference>
<reference evidence="5" key="2">
    <citation type="submission" date="2017-10" db="EMBL/GenBank/DDBJ databases">
        <title>Ladona fulva Genome sequencing and assembly.</title>
        <authorList>
            <person name="Murali S."/>
            <person name="Richards S."/>
            <person name="Bandaranaike D."/>
            <person name="Bellair M."/>
            <person name="Blankenburg K."/>
            <person name="Chao H."/>
            <person name="Dinh H."/>
            <person name="Doddapaneni H."/>
            <person name="Dugan-Rocha S."/>
            <person name="Elkadiri S."/>
            <person name="Gnanaolivu R."/>
            <person name="Hernandez B."/>
            <person name="Skinner E."/>
            <person name="Javaid M."/>
            <person name="Lee S."/>
            <person name="Li M."/>
            <person name="Ming W."/>
            <person name="Munidasa M."/>
            <person name="Muniz J."/>
            <person name="Nguyen L."/>
            <person name="Hughes D."/>
            <person name="Osuji N."/>
            <person name="Pu L.-L."/>
            <person name="Puazo M."/>
            <person name="Qu C."/>
            <person name="Quiroz J."/>
            <person name="Raj R."/>
            <person name="Weissenberger G."/>
            <person name="Xin Y."/>
            <person name="Zou X."/>
            <person name="Han Y."/>
            <person name="Worley K."/>
            <person name="Muzny D."/>
            <person name="Gibbs R."/>
        </authorList>
    </citation>
    <scope>NUCLEOTIDE SEQUENCE</scope>
    <source>
        <strain evidence="5">Sampled in the wild</strain>
    </source>
</reference>
<gene>
    <name evidence="5" type="ORF">J437_LFUL017260</name>
</gene>
<dbReference type="Pfam" id="PF00651">
    <property type="entry name" value="BTB"/>
    <property type="match status" value="1"/>
</dbReference>